<sequence length="386" mass="43386">MGPVKPHTFVADPPKLSFLNILHPPESVPRLHQFHVLHSGRLSSADKNLLALYAGRYRPGEHIMAMGGYLIYDATDNSLSVIPRLREDNHHVPAGTRSAVVMCNGEDGTYLLAELVRLRPRFSQAAVWLWKSSAPGSGWALQPARLTLSRTFCAHLCFSYRGSTLCWVDLLGGLVVCNLASPEPELRFIQLPLDCPSYNIDVPRSADDPKIYRHLSAEEFRSMACVGDTIKLVCVDGNVFQVPGKSFDLTVYALSDDLSEWTIDRKYNVGNIWASEAYHSTGMPNLAPLFPVLSINEDDVIYLVFTPLKLVDDRAECTSQYLIRVDMKNNKVQLYPQSTESRIHSQVLASEISAYQQHLQDHPVLLSPLSIILFAYCYHCIYVHYH</sequence>
<dbReference type="AlphaFoldDB" id="M8CJB3"/>
<dbReference type="PANTHER" id="PTHR33086:SF43">
    <property type="entry name" value="DUF1618 DOMAIN-CONTAINING PROTEIN"/>
    <property type="match status" value="1"/>
</dbReference>
<dbReference type="InterPro" id="IPR011676">
    <property type="entry name" value="DUF1618"/>
</dbReference>
<accession>M8CJB3</accession>
<protein>
    <submittedName>
        <fullName evidence="1">Uncharacterized protein</fullName>
    </submittedName>
</protein>
<dbReference type="PANTHER" id="PTHR33086">
    <property type="entry name" value="OS05G0468200 PROTEIN-RELATED"/>
    <property type="match status" value="1"/>
</dbReference>
<proteinExistence type="predicted"/>
<evidence type="ECO:0000313" key="1">
    <source>
        <dbReference type="EnsemblPlants" id="EMT27402"/>
    </source>
</evidence>
<dbReference type="EnsemblPlants" id="EMT27402">
    <property type="protein sequence ID" value="EMT27402"/>
    <property type="gene ID" value="F775_22320"/>
</dbReference>
<organism evidence="1">
    <name type="scientific">Aegilops tauschii</name>
    <name type="common">Tausch's goatgrass</name>
    <name type="synonym">Aegilops squarrosa</name>
    <dbReference type="NCBI Taxonomy" id="37682"/>
    <lineage>
        <taxon>Eukaryota</taxon>
        <taxon>Viridiplantae</taxon>
        <taxon>Streptophyta</taxon>
        <taxon>Embryophyta</taxon>
        <taxon>Tracheophyta</taxon>
        <taxon>Spermatophyta</taxon>
        <taxon>Magnoliopsida</taxon>
        <taxon>Liliopsida</taxon>
        <taxon>Poales</taxon>
        <taxon>Poaceae</taxon>
        <taxon>BOP clade</taxon>
        <taxon>Pooideae</taxon>
        <taxon>Triticodae</taxon>
        <taxon>Triticeae</taxon>
        <taxon>Triticinae</taxon>
        <taxon>Aegilops</taxon>
    </lineage>
</organism>
<name>M8CJB3_AEGTA</name>
<dbReference type="Pfam" id="PF07762">
    <property type="entry name" value="DUF1618"/>
    <property type="match status" value="1"/>
</dbReference>
<reference evidence="1" key="1">
    <citation type="submission" date="2015-06" db="UniProtKB">
        <authorList>
            <consortium name="EnsemblPlants"/>
        </authorList>
    </citation>
    <scope>IDENTIFICATION</scope>
</reference>